<reference evidence="2" key="1">
    <citation type="journal article" date="2014" name="Front. Microbiol.">
        <title>High frequency of phylogenetically diverse reductive dehalogenase-homologous genes in deep subseafloor sedimentary metagenomes.</title>
        <authorList>
            <person name="Kawai M."/>
            <person name="Futagami T."/>
            <person name="Toyoda A."/>
            <person name="Takaki Y."/>
            <person name="Nishi S."/>
            <person name="Hori S."/>
            <person name="Arai W."/>
            <person name="Tsubouchi T."/>
            <person name="Morono Y."/>
            <person name="Uchiyama I."/>
            <person name="Ito T."/>
            <person name="Fujiyama A."/>
            <person name="Inagaki F."/>
            <person name="Takami H."/>
        </authorList>
    </citation>
    <scope>NUCLEOTIDE SEQUENCE</scope>
    <source>
        <strain evidence="2">Expedition CK06-06</strain>
    </source>
</reference>
<name>X1G0S4_9ZZZZ</name>
<accession>X1G0S4</accession>
<gene>
    <name evidence="2" type="ORF">S03H2_39709</name>
</gene>
<keyword evidence="1" id="KW-0472">Membrane</keyword>
<feature type="non-terminal residue" evidence="2">
    <location>
        <position position="64"/>
    </location>
</feature>
<organism evidence="2">
    <name type="scientific">marine sediment metagenome</name>
    <dbReference type="NCBI Taxonomy" id="412755"/>
    <lineage>
        <taxon>unclassified sequences</taxon>
        <taxon>metagenomes</taxon>
        <taxon>ecological metagenomes</taxon>
    </lineage>
</organism>
<feature type="transmembrane region" description="Helical" evidence="1">
    <location>
        <begin position="7"/>
        <end position="29"/>
    </location>
</feature>
<comment type="caution">
    <text evidence="2">The sequence shown here is derived from an EMBL/GenBank/DDBJ whole genome shotgun (WGS) entry which is preliminary data.</text>
</comment>
<evidence type="ECO:0000313" key="2">
    <source>
        <dbReference type="EMBL" id="GAH50852.1"/>
    </source>
</evidence>
<evidence type="ECO:0000256" key="1">
    <source>
        <dbReference type="SAM" id="Phobius"/>
    </source>
</evidence>
<sequence length="64" mass="6459">MESLTKRILAIVLIAVIGVGIGLGAWFFLVAPPAVAYKTPGAPSGVASDHIIKIGIAGDTGEIT</sequence>
<dbReference type="AlphaFoldDB" id="X1G0S4"/>
<keyword evidence="1" id="KW-0812">Transmembrane</keyword>
<dbReference type="EMBL" id="BARU01024576">
    <property type="protein sequence ID" value="GAH50852.1"/>
    <property type="molecule type" value="Genomic_DNA"/>
</dbReference>
<keyword evidence="1" id="KW-1133">Transmembrane helix</keyword>
<protein>
    <submittedName>
        <fullName evidence="2">Uncharacterized protein</fullName>
    </submittedName>
</protein>
<proteinExistence type="predicted"/>